<feature type="domain" description="Cyclic nucleotide-binding" evidence="4">
    <location>
        <begin position="27"/>
        <end position="87"/>
    </location>
</feature>
<reference evidence="6" key="1">
    <citation type="journal article" date="2014" name="Int. J. Syst. Evol. Microbiol.">
        <title>Complete genome sequence of Corynebacterium casei LMG S-19264T (=DSM 44701T), isolated from a smear-ripened cheese.</title>
        <authorList>
            <consortium name="US DOE Joint Genome Institute (JGI-PGF)"/>
            <person name="Walter F."/>
            <person name="Albersmeier A."/>
            <person name="Kalinowski J."/>
            <person name="Ruckert C."/>
        </authorList>
    </citation>
    <scope>NUCLEOTIDE SEQUENCE</scope>
    <source>
        <strain evidence="6">CGMCC 1.14984</strain>
    </source>
</reference>
<organism evidence="6 7">
    <name type="scientific">Aquisalinus luteolus</name>
    <dbReference type="NCBI Taxonomy" id="1566827"/>
    <lineage>
        <taxon>Bacteria</taxon>
        <taxon>Pseudomonadati</taxon>
        <taxon>Pseudomonadota</taxon>
        <taxon>Alphaproteobacteria</taxon>
        <taxon>Parvularculales</taxon>
        <taxon>Parvularculaceae</taxon>
        <taxon>Aquisalinus</taxon>
    </lineage>
</organism>
<dbReference type="RefSeq" id="WP_155137217.1">
    <property type="nucleotide sequence ID" value="NZ_BMGZ01000001.1"/>
</dbReference>
<dbReference type="Gene3D" id="1.10.10.10">
    <property type="entry name" value="Winged helix-like DNA-binding domain superfamily/Winged helix DNA-binding domain"/>
    <property type="match status" value="1"/>
</dbReference>
<dbReference type="InterPro" id="IPR036390">
    <property type="entry name" value="WH_DNA-bd_sf"/>
</dbReference>
<evidence type="ECO:0000313" key="6">
    <source>
        <dbReference type="EMBL" id="GGH93734.1"/>
    </source>
</evidence>
<dbReference type="CDD" id="cd00038">
    <property type="entry name" value="CAP_ED"/>
    <property type="match status" value="1"/>
</dbReference>
<evidence type="ECO:0000256" key="2">
    <source>
        <dbReference type="ARBA" id="ARBA00023125"/>
    </source>
</evidence>
<dbReference type="InterPro" id="IPR018490">
    <property type="entry name" value="cNMP-bd_dom_sf"/>
</dbReference>
<dbReference type="Proteomes" id="UP000621856">
    <property type="component" value="Unassembled WGS sequence"/>
</dbReference>
<evidence type="ECO:0000259" key="4">
    <source>
        <dbReference type="PROSITE" id="PS50042"/>
    </source>
</evidence>
<dbReference type="Pfam" id="PF00027">
    <property type="entry name" value="cNMP_binding"/>
    <property type="match status" value="1"/>
</dbReference>
<dbReference type="InterPro" id="IPR000595">
    <property type="entry name" value="cNMP-bd_dom"/>
</dbReference>
<evidence type="ECO:0000256" key="1">
    <source>
        <dbReference type="ARBA" id="ARBA00023015"/>
    </source>
</evidence>
<dbReference type="GO" id="GO:0003700">
    <property type="term" value="F:DNA-binding transcription factor activity"/>
    <property type="evidence" value="ECO:0007669"/>
    <property type="project" value="TreeGrafter"/>
</dbReference>
<accession>A0A8J3A1U0</accession>
<evidence type="ECO:0000313" key="7">
    <source>
        <dbReference type="Proteomes" id="UP000621856"/>
    </source>
</evidence>
<dbReference type="SMART" id="SM00100">
    <property type="entry name" value="cNMP"/>
    <property type="match status" value="1"/>
</dbReference>
<feature type="domain" description="HTH crp-type" evidence="5">
    <location>
        <begin position="151"/>
        <end position="225"/>
    </location>
</feature>
<gene>
    <name evidence="6" type="ORF">GCM10011355_06270</name>
</gene>
<dbReference type="GO" id="GO:0003677">
    <property type="term" value="F:DNA binding"/>
    <property type="evidence" value="ECO:0007669"/>
    <property type="project" value="UniProtKB-KW"/>
</dbReference>
<dbReference type="PANTHER" id="PTHR24567:SF75">
    <property type="entry name" value="FUMARATE AND NITRATE REDUCTION REGULATORY PROTEIN"/>
    <property type="match status" value="1"/>
</dbReference>
<keyword evidence="1" id="KW-0805">Transcription regulation</keyword>
<keyword evidence="2" id="KW-0238">DNA-binding</keyword>
<evidence type="ECO:0000259" key="5">
    <source>
        <dbReference type="PROSITE" id="PS51063"/>
    </source>
</evidence>
<dbReference type="InterPro" id="IPR012318">
    <property type="entry name" value="HTH_CRP"/>
</dbReference>
<reference evidence="6" key="2">
    <citation type="submission" date="2020-09" db="EMBL/GenBank/DDBJ databases">
        <authorList>
            <person name="Sun Q."/>
            <person name="Zhou Y."/>
        </authorList>
    </citation>
    <scope>NUCLEOTIDE SEQUENCE</scope>
    <source>
        <strain evidence="6">CGMCC 1.14984</strain>
    </source>
</reference>
<proteinExistence type="predicted"/>
<dbReference type="Gene3D" id="2.60.120.10">
    <property type="entry name" value="Jelly Rolls"/>
    <property type="match status" value="1"/>
</dbReference>
<comment type="caution">
    <text evidence="6">The sequence shown here is derived from an EMBL/GenBank/DDBJ whole genome shotgun (WGS) entry which is preliminary data.</text>
</comment>
<evidence type="ECO:0000256" key="3">
    <source>
        <dbReference type="ARBA" id="ARBA00023163"/>
    </source>
</evidence>
<dbReference type="InterPro" id="IPR050397">
    <property type="entry name" value="Env_Response_Regulators"/>
</dbReference>
<dbReference type="PROSITE" id="PS51063">
    <property type="entry name" value="HTH_CRP_2"/>
    <property type="match status" value="1"/>
</dbReference>
<sequence>MVRTRRGESPLAILAGKYLNLNEDERELLGSLDNQPRRIARNSEVVREGRAADNLFVVQSGWLLSYTIMPDGRRQVLQVHLPGDIIGFCDMPLPSFTYELKSLTDCSLCMLTHGHIQDIFHKTPRLTGFLLSLMMVDQKTHTDRLRVLGRMNARDRVIHFLLSTLVRLRMIDQAEGNIFDFPMTQFDLADAVGLTNVSVSNALSSLQEQGALKRSTGKMQILDEAYMREAVSFINRFESIDISWFPYLPPAKDK</sequence>
<dbReference type="EMBL" id="BMGZ01000001">
    <property type="protein sequence ID" value="GGH93734.1"/>
    <property type="molecule type" value="Genomic_DNA"/>
</dbReference>
<dbReference type="PROSITE" id="PS50042">
    <property type="entry name" value="CNMP_BINDING_3"/>
    <property type="match status" value="1"/>
</dbReference>
<dbReference type="AlphaFoldDB" id="A0A8J3A1U0"/>
<dbReference type="SUPFAM" id="SSF46785">
    <property type="entry name" value="Winged helix' DNA-binding domain"/>
    <property type="match status" value="1"/>
</dbReference>
<dbReference type="SUPFAM" id="SSF51206">
    <property type="entry name" value="cAMP-binding domain-like"/>
    <property type="match status" value="1"/>
</dbReference>
<protein>
    <submittedName>
        <fullName evidence="6">Crp/Fnr family transcriptional regulator</fullName>
    </submittedName>
</protein>
<dbReference type="Pfam" id="PF13545">
    <property type="entry name" value="HTH_Crp_2"/>
    <property type="match status" value="1"/>
</dbReference>
<dbReference type="GO" id="GO:0005829">
    <property type="term" value="C:cytosol"/>
    <property type="evidence" value="ECO:0007669"/>
    <property type="project" value="TreeGrafter"/>
</dbReference>
<name>A0A8J3A1U0_9PROT</name>
<dbReference type="InterPro" id="IPR014710">
    <property type="entry name" value="RmlC-like_jellyroll"/>
</dbReference>
<dbReference type="PANTHER" id="PTHR24567">
    <property type="entry name" value="CRP FAMILY TRANSCRIPTIONAL REGULATORY PROTEIN"/>
    <property type="match status" value="1"/>
</dbReference>
<keyword evidence="3" id="KW-0804">Transcription</keyword>
<dbReference type="InterPro" id="IPR036388">
    <property type="entry name" value="WH-like_DNA-bd_sf"/>
</dbReference>
<dbReference type="SMART" id="SM00419">
    <property type="entry name" value="HTH_CRP"/>
    <property type="match status" value="1"/>
</dbReference>